<dbReference type="OrthoDB" id="2309723at2759"/>
<evidence type="ECO:0000313" key="4">
    <source>
        <dbReference type="Proteomes" id="UP000504636"/>
    </source>
</evidence>
<reference evidence="3 5" key="1">
    <citation type="journal article" date="2020" name="Stud. Mycol.">
        <title>101 Dothideomycetes genomes: a test case for predicting lifestyles and emergence of pathogens.</title>
        <authorList>
            <person name="Haridas S."/>
            <person name="Albert R."/>
            <person name="Binder M."/>
            <person name="Bloem J."/>
            <person name="Labutti K."/>
            <person name="Salamov A."/>
            <person name="Andreopoulos B."/>
            <person name="Baker S."/>
            <person name="Barry K."/>
            <person name="Bills G."/>
            <person name="Bluhm B."/>
            <person name="Cannon C."/>
            <person name="Castanera R."/>
            <person name="Culley D."/>
            <person name="Daum C."/>
            <person name="Ezra D."/>
            <person name="Gonzalez J."/>
            <person name="Henrissat B."/>
            <person name="Kuo A."/>
            <person name="Liang C."/>
            <person name="Lipzen A."/>
            <person name="Lutzoni F."/>
            <person name="Magnuson J."/>
            <person name="Mondo S."/>
            <person name="Nolan M."/>
            <person name="Ohm R."/>
            <person name="Pangilinan J."/>
            <person name="Park H.-J."/>
            <person name="Ramirez L."/>
            <person name="Alfaro M."/>
            <person name="Sun H."/>
            <person name="Tritt A."/>
            <person name="Yoshinaga Y."/>
            <person name="Zwiers L.-H."/>
            <person name="Turgeon B."/>
            <person name="Goodwin S."/>
            <person name="Spatafora J."/>
            <person name="Crous P."/>
            <person name="Grigoriev I."/>
        </authorList>
    </citation>
    <scope>NUCLEOTIDE SEQUENCE</scope>
    <source>
        <strain evidence="3 5">CBS 304.34</strain>
    </source>
</reference>
<evidence type="ECO:0000313" key="5">
    <source>
        <dbReference type="RefSeq" id="XP_033577769.1"/>
    </source>
</evidence>
<protein>
    <recommendedName>
        <fullName evidence="2">Heterokaryon incompatibility domain-containing protein</fullName>
    </recommendedName>
</protein>
<dbReference type="GeneID" id="54456318"/>
<dbReference type="AlphaFoldDB" id="A0A6A6YS62"/>
<keyword evidence="4" id="KW-1185">Reference proteome</keyword>
<feature type="signal peptide" evidence="1">
    <location>
        <begin position="1"/>
        <end position="21"/>
    </location>
</feature>
<reference evidence="5" key="2">
    <citation type="submission" date="2020-04" db="EMBL/GenBank/DDBJ databases">
        <authorList>
            <consortium name="NCBI Genome Project"/>
        </authorList>
    </citation>
    <scope>NUCLEOTIDE SEQUENCE</scope>
    <source>
        <strain evidence="5">CBS 304.34</strain>
    </source>
</reference>
<name>A0A6A6YS62_9PEZI</name>
<dbReference type="RefSeq" id="XP_033577769.1">
    <property type="nucleotide sequence ID" value="XM_033715425.1"/>
</dbReference>
<proteinExistence type="predicted"/>
<dbReference type="Proteomes" id="UP000504636">
    <property type="component" value="Unplaced"/>
</dbReference>
<reference evidence="5" key="3">
    <citation type="submission" date="2025-04" db="UniProtKB">
        <authorList>
            <consortium name="RefSeq"/>
        </authorList>
    </citation>
    <scope>IDENTIFICATION</scope>
    <source>
        <strain evidence="5">CBS 304.34</strain>
    </source>
</reference>
<accession>A0A6A6YS62</accession>
<organism evidence="3">
    <name type="scientific">Mytilinidion resinicola</name>
    <dbReference type="NCBI Taxonomy" id="574789"/>
    <lineage>
        <taxon>Eukaryota</taxon>
        <taxon>Fungi</taxon>
        <taxon>Dikarya</taxon>
        <taxon>Ascomycota</taxon>
        <taxon>Pezizomycotina</taxon>
        <taxon>Dothideomycetes</taxon>
        <taxon>Pleosporomycetidae</taxon>
        <taxon>Mytilinidiales</taxon>
        <taxon>Mytilinidiaceae</taxon>
        <taxon>Mytilinidion</taxon>
    </lineage>
</organism>
<gene>
    <name evidence="3 5" type="ORF">BDZ99DRAFT_385339</name>
</gene>
<dbReference type="InterPro" id="IPR010730">
    <property type="entry name" value="HET"/>
</dbReference>
<feature type="chain" id="PRO_5044629293" description="Heterokaryon incompatibility domain-containing protein" evidence="1">
    <location>
        <begin position="22"/>
        <end position="53"/>
    </location>
</feature>
<dbReference type="Pfam" id="PF06985">
    <property type="entry name" value="HET"/>
    <property type="match status" value="1"/>
</dbReference>
<evidence type="ECO:0000313" key="3">
    <source>
        <dbReference type="EMBL" id="KAF2810805.1"/>
    </source>
</evidence>
<evidence type="ECO:0000259" key="2">
    <source>
        <dbReference type="Pfam" id="PF06985"/>
    </source>
</evidence>
<feature type="domain" description="Heterokaryon incompatibility" evidence="2">
    <location>
        <begin position="19"/>
        <end position="52"/>
    </location>
</feature>
<sequence>MQNWVPRGSAIGSTWWHLSWIVAVCINHKDEVERSEQVKQMREIYAKANRTVA</sequence>
<keyword evidence="1" id="KW-0732">Signal</keyword>
<evidence type="ECO:0000256" key="1">
    <source>
        <dbReference type="SAM" id="SignalP"/>
    </source>
</evidence>
<dbReference type="EMBL" id="MU003699">
    <property type="protein sequence ID" value="KAF2810805.1"/>
    <property type="molecule type" value="Genomic_DNA"/>
</dbReference>